<feature type="domain" description="Xylanolytic transcriptional activator regulatory" evidence="3">
    <location>
        <begin position="197"/>
        <end position="270"/>
    </location>
</feature>
<proteinExistence type="predicted"/>
<accession>A0A0G2ED08</accession>
<gene>
    <name evidence="4" type="ORF">UCDDS831_g04848</name>
</gene>
<feature type="compositionally biased region" description="Low complexity" evidence="2">
    <location>
        <begin position="15"/>
        <end position="24"/>
    </location>
</feature>
<dbReference type="AlphaFoldDB" id="A0A0G2ED08"/>
<reference evidence="4 5" key="1">
    <citation type="submission" date="2015-03" db="EMBL/GenBank/DDBJ databases">
        <authorList>
            <person name="Morales-Cruz A."/>
            <person name="Amrine K.C."/>
            <person name="Cantu D."/>
        </authorList>
    </citation>
    <scope>NUCLEOTIDE SEQUENCE [LARGE SCALE GENOMIC DNA]</scope>
    <source>
        <strain evidence="4">DS831</strain>
    </source>
</reference>
<evidence type="ECO:0000259" key="3">
    <source>
        <dbReference type="SMART" id="SM00906"/>
    </source>
</evidence>
<feature type="region of interest" description="Disordered" evidence="2">
    <location>
        <begin position="1"/>
        <end position="24"/>
    </location>
</feature>
<dbReference type="GO" id="GO:0006351">
    <property type="term" value="P:DNA-templated transcription"/>
    <property type="evidence" value="ECO:0007669"/>
    <property type="project" value="InterPro"/>
</dbReference>
<evidence type="ECO:0000313" key="4">
    <source>
        <dbReference type="EMBL" id="KKY20359.1"/>
    </source>
</evidence>
<dbReference type="EMBL" id="LAQI01000101">
    <property type="protein sequence ID" value="KKY20359.1"/>
    <property type="molecule type" value="Genomic_DNA"/>
</dbReference>
<dbReference type="SMART" id="SM00906">
    <property type="entry name" value="Fungal_trans"/>
    <property type="match status" value="1"/>
</dbReference>
<dbReference type="Proteomes" id="UP000034182">
    <property type="component" value="Unassembled WGS sequence"/>
</dbReference>
<dbReference type="GO" id="GO:0003700">
    <property type="term" value="F:DNA-binding transcription factor activity"/>
    <property type="evidence" value="ECO:0007669"/>
    <property type="project" value="InterPro"/>
</dbReference>
<dbReference type="Pfam" id="PF04082">
    <property type="entry name" value="Fungal_trans"/>
    <property type="match status" value="1"/>
</dbReference>
<reference evidence="4 5" key="2">
    <citation type="submission" date="2015-05" db="EMBL/GenBank/DDBJ databases">
        <title>Distinctive expansion of gene families associated with plant cell wall degradation and secondary metabolism in the genomes of grapevine trunk pathogens.</title>
        <authorList>
            <person name="Lawrence D.P."/>
            <person name="Travadon R."/>
            <person name="Rolshausen P.E."/>
            <person name="Baumgartner K."/>
        </authorList>
    </citation>
    <scope>NUCLEOTIDE SEQUENCE [LARGE SCALE GENOMIC DNA]</scope>
    <source>
        <strain evidence="4">DS831</strain>
    </source>
</reference>
<dbReference type="PANTHER" id="PTHR46910:SF25">
    <property type="entry name" value="ABC-TRANSPORTER-REGULATING TRANSCRIPTION FACTOR"/>
    <property type="match status" value="1"/>
</dbReference>
<organism evidence="4 5">
    <name type="scientific">Diplodia seriata</name>
    <dbReference type="NCBI Taxonomy" id="420778"/>
    <lineage>
        <taxon>Eukaryota</taxon>
        <taxon>Fungi</taxon>
        <taxon>Dikarya</taxon>
        <taxon>Ascomycota</taxon>
        <taxon>Pezizomycotina</taxon>
        <taxon>Dothideomycetes</taxon>
        <taxon>Dothideomycetes incertae sedis</taxon>
        <taxon>Botryosphaeriales</taxon>
        <taxon>Botryosphaeriaceae</taxon>
        <taxon>Diplodia</taxon>
    </lineage>
</organism>
<comment type="caution">
    <text evidence="4">The sequence shown here is derived from an EMBL/GenBank/DDBJ whole genome shotgun (WGS) entry which is preliminary data.</text>
</comment>
<dbReference type="InterPro" id="IPR007219">
    <property type="entry name" value="XnlR_reg_dom"/>
</dbReference>
<dbReference type="InterPro" id="IPR050987">
    <property type="entry name" value="AtrR-like"/>
</dbReference>
<evidence type="ECO:0000256" key="2">
    <source>
        <dbReference type="SAM" id="MobiDB-lite"/>
    </source>
</evidence>
<name>A0A0G2ED08_9PEZI</name>
<feature type="region of interest" description="Disordered" evidence="2">
    <location>
        <begin position="527"/>
        <end position="610"/>
    </location>
</feature>
<dbReference type="CDD" id="cd12148">
    <property type="entry name" value="fungal_TF_MHR"/>
    <property type="match status" value="1"/>
</dbReference>
<dbReference type="GO" id="GO:0003677">
    <property type="term" value="F:DNA binding"/>
    <property type="evidence" value="ECO:0007669"/>
    <property type="project" value="InterPro"/>
</dbReference>
<protein>
    <submittedName>
        <fullName evidence="4">Putative fungal specific transcription</fullName>
    </submittedName>
</protein>
<evidence type="ECO:0000256" key="1">
    <source>
        <dbReference type="ARBA" id="ARBA00023242"/>
    </source>
</evidence>
<evidence type="ECO:0000313" key="5">
    <source>
        <dbReference type="Proteomes" id="UP000034182"/>
    </source>
</evidence>
<sequence>MTRAKRQGTEDAERSGPSSSISILSPDGLQWLESRTADASLRQRLEQPLRGGGSWARWTHPLLQSLWPAENSTPVPACDEALALVNDYFESHNTALPIFHPPTFMALFGSQYQPGGTASSDPAWSAALNAVLALSQRRRAEQQRPRTQEAGDLAWAYAKNALEVTLALVMRSTSLLSVQALLALACFFRGTPNPQPFFFLTAAAVRLSHSAGLHRAADHLPLTAVEREQRSRVFWIALVLDSSASLRTGRPCAHSIHDIGVALPSGAPRDNLGIVVNARGTAVLSVLLAAARFAVIEGKVYDRIFAACAAGKTTEALDGDVRALGEELAAWSSAMIPGGTDDCSGRVADDWGDRHLHVAGLLLAFHSAVITVHSATWQRHFTSLRGKRSARQSQSLDGDASSSTFPDTDVCLRSAREIVRLLSGVPQENTSFIWEVVHRPVQAMMLFFVCILQRPDDADAAAHLRAMGDAVAFMSKAATNQEDCFVRPMLTVGHELMRIARAAIQKGGGGGVAQRRRACATADALDGSGVRVDGRPSSSSQQTVDVAGGTAPGFQLGAGPEDGAGIPSFAPDHRTGNVGAASVPGAEQSGPDFGFHEPWSGDGGGDAGFAGMEQLAEIPLPFSWNWQDLSTGLLEDFDLF</sequence>
<dbReference type="PANTHER" id="PTHR46910">
    <property type="entry name" value="TRANSCRIPTION FACTOR PDR1"/>
    <property type="match status" value="1"/>
</dbReference>
<keyword evidence="1" id="KW-0539">Nucleus</keyword>
<dbReference type="GO" id="GO:0008270">
    <property type="term" value="F:zinc ion binding"/>
    <property type="evidence" value="ECO:0007669"/>
    <property type="project" value="InterPro"/>
</dbReference>